<feature type="region of interest" description="Disordered" evidence="5">
    <location>
        <begin position="1"/>
        <end position="24"/>
    </location>
</feature>
<organism evidence="7 8">
    <name type="scientific">Streptomyces griseus</name>
    <dbReference type="NCBI Taxonomy" id="1911"/>
    <lineage>
        <taxon>Bacteria</taxon>
        <taxon>Bacillati</taxon>
        <taxon>Actinomycetota</taxon>
        <taxon>Actinomycetes</taxon>
        <taxon>Kitasatosporales</taxon>
        <taxon>Streptomycetaceae</taxon>
        <taxon>Streptomyces</taxon>
    </lineage>
</organism>
<evidence type="ECO:0000256" key="2">
    <source>
        <dbReference type="ARBA" id="ARBA00023125"/>
    </source>
</evidence>
<evidence type="ECO:0000256" key="5">
    <source>
        <dbReference type="SAM" id="MobiDB-lite"/>
    </source>
</evidence>
<dbReference type="PROSITE" id="PS50977">
    <property type="entry name" value="HTH_TETR_2"/>
    <property type="match status" value="1"/>
</dbReference>
<evidence type="ECO:0000256" key="4">
    <source>
        <dbReference type="PROSITE-ProRule" id="PRU00335"/>
    </source>
</evidence>
<dbReference type="PROSITE" id="PS01081">
    <property type="entry name" value="HTH_TETR_1"/>
    <property type="match status" value="1"/>
</dbReference>
<dbReference type="PANTHER" id="PTHR30055:SF238">
    <property type="entry name" value="MYCOFACTOCIN BIOSYNTHESIS TRANSCRIPTIONAL REGULATOR MFTR-RELATED"/>
    <property type="match status" value="1"/>
</dbReference>
<evidence type="ECO:0000259" key="6">
    <source>
        <dbReference type="PROSITE" id="PS50977"/>
    </source>
</evidence>
<keyword evidence="3" id="KW-0804">Transcription</keyword>
<sequence>MDSTEEPLAATPDAPLGLRERKKAATRQAVHEAAMRLTREHGLDHVTVEAIADAAGISRRTFSNYFAGKEDAVLYGREQHLQHLLDSVRDRPAEETNWQALRAAALVLRDARLDPPRREWAQQTRLAMSHPSLLGRQLSTLATLERDLAATLTARHPATTDPVRARVMAAVFLVALRLAMQLWIEEDEQAEDPMELMLRTMDEMGERFT</sequence>
<name>A0A380NEM0_STRGR</name>
<dbReference type="Pfam" id="PF00440">
    <property type="entry name" value="TetR_N"/>
    <property type="match status" value="1"/>
</dbReference>
<dbReference type="AlphaFoldDB" id="A0A380NEM0"/>
<dbReference type="InterPro" id="IPR050109">
    <property type="entry name" value="HTH-type_TetR-like_transc_reg"/>
</dbReference>
<dbReference type="InterPro" id="IPR041347">
    <property type="entry name" value="MftR_C"/>
</dbReference>
<keyword evidence="2 4" id="KW-0238">DNA-binding</keyword>
<dbReference type="GO" id="GO:0000976">
    <property type="term" value="F:transcription cis-regulatory region binding"/>
    <property type="evidence" value="ECO:0007669"/>
    <property type="project" value="TreeGrafter"/>
</dbReference>
<feature type="domain" description="HTH tetR-type" evidence="6">
    <location>
        <begin position="24"/>
        <end position="84"/>
    </location>
</feature>
<dbReference type="InterPro" id="IPR001647">
    <property type="entry name" value="HTH_TetR"/>
</dbReference>
<protein>
    <submittedName>
        <fullName evidence="7">TetR family transcriptional regulator</fullName>
    </submittedName>
</protein>
<reference evidence="7 8" key="1">
    <citation type="submission" date="2018-06" db="EMBL/GenBank/DDBJ databases">
        <authorList>
            <consortium name="Pathogen Informatics"/>
            <person name="Doyle S."/>
        </authorList>
    </citation>
    <scope>NUCLEOTIDE SEQUENCE [LARGE SCALE GENOMIC DNA]</scope>
    <source>
        <strain evidence="7 8">NCTC7807</strain>
    </source>
</reference>
<dbReference type="GO" id="GO:0003700">
    <property type="term" value="F:DNA-binding transcription factor activity"/>
    <property type="evidence" value="ECO:0007669"/>
    <property type="project" value="TreeGrafter"/>
</dbReference>
<evidence type="ECO:0000256" key="1">
    <source>
        <dbReference type="ARBA" id="ARBA00023015"/>
    </source>
</evidence>
<proteinExistence type="predicted"/>
<dbReference type="EMBL" id="UHID01000005">
    <property type="protein sequence ID" value="SUP38668.1"/>
    <property type="molecule type" value="Genomic_DNA"/>
</dbReference>
<feature type="DNA-binding region" description="H-T-H motif" evidence="4">
    <location>
        <begin position="47"/>
        <end position="66"/>
    </location>
</feature>
<gene>
    <name evidence="7" type="ORF">NCTC7807_02877</name>
</gene>
<dbReference type="Proteomes" id="UP000254150">
    <property type="component" value="Unassembled WGS sequence"/>
</dbReference>
<accession>A0A380NEM0</accession>
<dbReference type="PANTHER" id="PTHR30055">
    <property type="entry name" value="HTH-TYPE TRANSCRIPTIONAL REGULATOR RUTR"/>
    <property type="match status" value="1"/>
</dbReference>
<evidence type="ECO:0000313" key="8">
    <source>
        <dbReference type="Proteomes" id="UP000254150"/>
    </source>
</evidence>
<dbReference type="InterPro" id="IPR023772">
    <property type="entry name" value="DNA-bd_HTH_TetR-type_CS"/>
</dbReference>
<dbReference type="Pfam" id="PF17754">
    <property type="entry name" value="TetR_C_14"/>
    <property type="match status" value="1"/>
</dbReference>
<dbReference type="RefSeq" id="WP_115068647.1">
    <property type="nucleotide sequence ID" value="NZ_UHID01000005.1"/>
</dbReference>
<evidence type="ECO:0000313" key="7">
    <source>
        <dbReference type="EMBL" id="SUP38668.1"/>
    </source>
</evidence>
<dbReference type="Gene3D" id="1.10.357.10">
    <property type="entry name" value="Tetracycline Repressor, domain 2"/>
    <property type="match status" value="1"/>
</dbReference>
<dbReference type="SUPFAM" id="SSF46689">
    <property type="entry name" value="Homeodomain-like"/>
    <property type="match status" value="1"/>
</dbReference>
<keyword evidence="1" id="KW-0805">Transcription regulation</keyword>
<evidence type="ECO:0000256" key="3">
    <source>
        <dbReference type="ARBA" id="ARBA00023163"/>
    </source>
</evidence>
<dbReference type="InterPro" id="IPR009057">
    <property type="entry name" value="Homeodomain-like_sf"/>
</dbReference>